<dbReference type="GO" id="GO:0003755">
    <property type="term" value="F:peptidyl-prolyl cis-trans isomerase activity"/>
    <property type="evidence" value="ECO:0007669"/>
    <property type="project" value="UniProtKB-KW"/>
</dbReference>
<reference evidence="10" key="1">
    <citation type="submission" date="2017-01" db="EMBL/GenBank/DDBJ databases">
        <authorList>
            <person name="Wang Y."/>
            <person name="White M."/>
            <person name="Kvist S."/>
            <person name="Moncalvo J.-M."/>
        </authorList>
    </citation>
    <scope>NUCLEOTIDE SEQUENCE [LARGE SCALE GENOMIC DNA]</scope>
    <source>
        <strain evidence="10">ID-206-W2</strain>
    </source>
</reference>
<feature type="repeat" description="WD" evidence="7">
    <location>
        <begin position="42"/>
        <end position="83"/>
    </location>
</feature>
<gene>
    <name evidence="9" type="ORF">AYI69_g8688</name>
</gene>
<feature type="repeat" description="WD" evidence="7">
    <location>
        <begin position="1"/>
        <end position="30"/>
    </location>
</feature>
<evidence type="ECO:0000256" key="1">
    <source>
        <dbReference type="ARBA" id="ARBA00000971"/>
    </source>
</evidence>
<dbReference type="PANTHER" id="PTHR45625">
    <property type="entry name" value="PEPTIDYL-PROLYL CIS-TRANS ISOMERASE-RELATED"/>
    <property type="match status" value="1"/>
</dbReference>
<dbReference type="InterPro" id="IPR001680">
    <property type="entry name" value="WD40_rpt"/>
</dbReference>
<keyword evidence="6 9" id="KW-0413">Isomerase</keyword>
<evidence type="ECO:0000256" key="4">
    <source>
        <dbReference type="ARBA" id="ARBA00022737"/>
    </source>
</evidence>
<dbReference type="Pfam" id="PF00160">
    <property type="entry name" value="Pro_isomerase"/>
    <property type="match status" value="1"/>
</dbReference>
<dbReference type="PANTHER" id="PTHR45625:SF4">
    <property type="entry name" value="PEPTIDYLPROLYL ISOMERASE DOMAIN AND WD REPEAT-CONTAINING PROTEIN 1"/>
    <property type="match status" value="1"/>
</dbReference>
<evidence type="ECO:0000256" key="2">
    <source>
        <dbReference type="ARBA" id="ARBA00013194"/>
    </source>
</evidence>
<evidence type="ECO:0000256" key="3">
    <source>
        <dbReference type="ARBA" id="ARBA00022574"/>
    </source>
</evidence>
<dbReference type="Gene3D" id="2.130.10.10">
    <property type="entry name" value="YVTN repeat-like/Quinoprotein amine dehydrogenase"/>
    <property type="match status" value="1"/>
</dbReference>
<name>A0A1R1XHW0_9FUNG</name>
<dbReference type="InterPro" id="IPR029000">
    <property type="entry name" value="Cyclophilin-like_dom_sf"/>
</dbReference>
<keyword evidence="3 7" id="KW-0853">WD repeat</keyword>
<dbReference type="CDD" id="cd01927">
    <property type="entry name" value="cyclophilin_WD40"/>
    <property type="match status" value="1"/>
</dbReference>
<evidence type="ECO:0000313" key="9">
    <source>
        <dbReference type="EMBL" id="OMJ14210.1"/>
    </source>
</evidence>
<evidence type="ECO:0000256" key="6">
    <source>
        <dbReference type="ARBA" id="ARBA00023235"/>
    </source>
</evidence>
<evidence type="ECO:0000256" key="7">
    <source>
        <dbReference type="PROSITE-ProRule" id="PRU00221"/>
    </source>
</evidence>
<comment type="catalytic activity">
    <reaction evidence="1">
        <text>[protein]-peptidylproline (omega=180) = [protein]-peptidylproline (omega=0)</text>
        <dbReference type="Rhea" id="RHEA:16237"/>
        <dbReference type="Rhea" id="RHEA-COMP:10747"/>
        <dbReference type="Rhea" id="RHEA-COMP:10748"/>
        <dbReference type="ChEBI" id="CHEBI:83833"/>
        <dbReference type="ChEBI" id="CHEBI:83834"/>
        <dbReference type="EC" id="5.2.1.8"/>
    </reaction>
</comment>
<dbReference type="EC" id="5.2.1.8" evidence="2"/>
<dbReference type="PROSITE" id="PS50082">
    <property type="entry name" value="WD_REPEATS_2"/>
    <property type="match status" value="3"/>
</dbReference>
<evidence type="ECO:0000313" key="10">
    <source>
        <dbReference type="Proteomes" id="UP000187429"/>
    </source>
</evidence>
<dbReference type="PRINTS" id="PR00153">
    <property type="entry name" value="CSAPPISMRASE"/>
</dbReference>
<comment type="caution">
    <text evidence="9">The sequence shown here is derived from an EMBL/GenBank/DDBJ whole genome shotgun (WGS) entry which is preliminary data.</text>
</comment>
<dbReference type="SUPFAM" id="SSF50978">
    <property type="entry name" value="WD40 repeat-like"/>
    <property type="match status" value="1"/>
</dbReference>
<dbReference type="Gene3D" id="2.40.100.10">
    <property type="entry name" value="Cyclophilin-like"/>
    <property type="match status" value="1"/>
</dbReference>
<protein>
    <recommendedName>
        <fullName evidence="2">peptidylprolyl isomerase</fullName>
        <ecNumber evidence="2">5.2.1.8</ecNumber>
    </recommendedName>
</protein>
<dbReference type="GO" id="GO:0005634">
    <property type="term" value="C:nucleus"/>
    <property type="evidence" value="ECO:0007669"/>
    <property type="project" value="UniProtKB-ARBA"/>
</dbReference>
<evidence type="ECO:0000259" key="8">
    <source>
        <dbReference type="PROSITE" id="PS50072"/>
    </source>
</evidence>
<dbReference type="PROSITE" id="PS50072">
    <property type="entry name" value="CSA_PPIASE_2"/>
    <property type="match status" value="1"/>
</dbReference>
<sequence>MHRDTLSSVIVTKTDFIITASTDGNIKFWKKKEKGIEFVKNYKAHLLPIISLSQTNDGLYLASISDDKTIKIFDINNFDMINIISIDFSPSSLSWVKDPLSSAWLLFVGHKDSGLISRFTLDGTPTIPPFKIHSSTVVLIAFNNKYNTIISADDKGLFEYWEIKDNEPSLIPDGLPWKFKTQTDLYSFQKSKTIPFCLNFSRDFQSFVTISTDNHIRVFDFLTAKIIADIDESISTVKIVDGIDEMEFGRRLAVERELQRSFDIYKHSSALFDDSGSFLIYPSIFGIKIHDLSSNSLARLIGLPEPHRFISIALWQQQSPDKVRNIDTAASDNPLLQSSFNDPTLFCTAYRQNRFYLFSSKSDSSADDFDRDVFNEKPSLEDQKLAVTAAESVTAESAIIRTTKGDIHIQLFPSLTPKTVENFVGLSLKGYYNNVIFHRVIKDFMIQTGDPLGDGTGGESIWGSEFKDEFTPSLSHDKPFTVSMANAGPNTNGSQFFITTVPTTWLDNKHTIFGRVTNGMDVVLAIEKARKDKNDKPFDDISIINIEIPNSQ</sequence>
<dbReference type="SUPFAM" id="SSF50891">
    <property type="entry name" value="Cyclophilin-like"/>
    <property type="match status" value="1"/>
</dbReference>
<dbReference type="OrthoDB" id="10264753at2759"/>
<accession>A0A1R1XHW0</accession>
<dbReference type="SMART" id="SM00320">
    <property type="entry name" value="WD40"/>
    <property type="match status" value="4"/>
</dbReference>
<dbReference type="EMBL" id="LSSM01004741">
    <property type="protein sequence ID" value="OMJ14210.1"/>
    <property type="molecule type" value="Genomic_DNA"/>
</dbReference>
<organism evidence="9 10">
    <name type="scientific">Smittium culicis</name>
    <dbReference type="NCBI Taxonomy" id="133412"/>
    <lineage>
        <taxon>Eukaryota</taxon>
        <taxon>Fungi</taxon>
        <taxon>Fungi incertae sedis</taxon>
        <taxon>Zoopagomycota</taxon>
        <taxon>Kickxellomycotina</taxon>
        <taxon>Harpellomycetes</taxon>
        <taxon>Harpellales</taxon>
        <taxon>Legeriomycetaceae</taxon>
        <taxon>Smittium</taxon>
    </lineage>
</organism>
<dbReference type="InterPro" id="IPR020892">
    <property type="entry name" value="Cyclophilin-type_PPIase_CS"/>
</dbReference>
<dbReference type="AlphaFoldDB" id="A0A1R1XHW0"/>
<dbReference type="Pfam" id="PF00400">
    <property type="entry name" value="WD40"/>
    <property type="match status" value="1"/>
</dbReference>
<dbReference type="InterPro" id="IPR044666">
    <property type="entry name" value="Cyclophilin_A-like"/>
</dbReference>
<proteinExistence type="predicted"/>
<keyword evidence="5" id="KW-0697">Rotamase</keyword>
<evidence type="ECO:0000256" key="5">
    <source>
        <dbReference type="ARBA" id="ARBA00023110"/>
    </source>
</evidence>
<dbReference type="InterPro" id="IPR015943">
    <property type="entry name" value="WD40/YVTN_repeat-like_dom_sf"/>
</dbReference>
<feature type="repeat" description="WD" evidence="7">
    <location>
        <begin position="130"/>
        <end position="171"/>
    </location>
</feature>
<feature type="domain" description="PPIase cyclophilin-type" evidence="8">
    <location>
        <begin position="394"/>
        <end position="548"/>
    </location>
</feature>
<keyword evidence="10" id="KW-1185">Reference proteome</keyword>
<dbReference type="InterPro" id="IPR002130">
    <property type="entry name" value="Cyclophilin-type_PPIase_dom"/>
</dbReference>
<dbReference type="FunFam" id="2.40.100.10:FF:000003">
    <property type="entry name" value="Peptidylprolyl isomerase domain and WD repeat-containing 1"/>
    <property type="match status" value="1"/>
</dbReference>
<dbReference type="InterPro" id="IPR036322">
    <property type="entry name" value="WD40_repeat_dom_sf"/>
</dbReference>
<keyword evidence="4" id="KW-0677">Repeat</keyword>
<dbReference type="PROSITE" id="PS00170">
    <property type="entry name" value="CSA_PPIASE_1"/>
    <property type="match status" value="1"/>
</dbReference>
<dbReference type="GO" id="GO:0006457">
    <property type="term" value="P:protein folding"/>
    <property type="evidence" value="ECO:0007669"/>
    <property type="project" value="InterPro"/>
</dbReference>
<dbReference type="Proteomes" id="UP000187429">
    <property type="component" value="Unassembled WGS sequence"/>
</dbReference>